<dbReference type="PANTHER" id="PTHR43625">
    <property type="entry name" value="AFLATOXIN B1 ALDEHYDE REDUCTASE"/>
    <property type="match status" value="1"/>
</dbReference>
<dbReference type="GO" id="GO:0005737">
    <property type="term" value="C:cytoplasm"/>
    <property type="evidence" value="ECO:0007669"/>
    <property type="project" value="TreeGrafter"/>
</dbReference>
<dbReference type="OrthoDB" id="9804790at2"/>
<dbReference type="InterPro" id="IPR023210">
    <property type="entry name" value="NADP_OxRdtase_dom"/>
</dbReference>
<sequence length="385" mass="42000">MNSNKSATPESHTRNRDLHSVSRRDFLTRTALVGASLAVGPASWAATPAQSPAPAKTKTATRKLGKLEVSALGSGCMSMSSNYGPPAPLDESIHVIRAAFERGVTFFDTAEVYGPYTNETLVGGALEPFRDQVAIATKFGFNLQAGGLNSRPEHIKQVVEQSLKRLRTDRIELLYQHRVDPAVPIEDVAGAVKELIAEGKVLHFGLSEASPRTIRRAHAVQPVAAVQTEYSVMERDPEKNGVLATCEELGIGFVPWGPVGMGYLTGKVRDHAKLDSKTDYRAAMDRFSQENLAANWPVVELLHRIGAEKNATPAQISLAWLMAQKPWIVSIPGTRNREHLNENLGALHVELTATDLQEIETAFAKIKIHGGRMSAAFMRDVDHTT</sequence>
<dbReference type="Proteomes" id="UP000315648">
    <property type="component" value="Unassembled WGS sequence"/>
</dbReference>
<dbReference type="SUPFAM" id="SSF51430">
    <property type="entry name" value="NAD(P)-linked oxidoreductase"/>
    <property type="match status" value="1"/>
</dbReference>
<dbReference type="RefSeq" id="WP_144230678.1">
    <property type="nucleotide sequence ID" value="NZ_CBCRVV010000017.1"/>
</dbReference>
<dbReference type="EMBL" id="VMBG01000002">
    <property type="protein sequence ID" value="TSJ76857.1"/>
    <property type="molecule type" value="Genomic_DNA"/>
</dbReference>
<accession>A0A556QJR5</accession>
<dbReference type="Pfam" id="PF00248">
    <property type="entry name" value="Aldo_ket_red"/>
    <property type="match status" value="1"/>
</dbReference>
<proteinExistence type="predicted"/>
<dbReference type="Gene3D" id="3.20.20.100">
    <property type="entry name" value="NADP-dependent oxidoreductase domain"/>
    <property type="match status" value="1"/>
</dbReference>
<organism evidence="4 5">
    <name type="scientific">Rariglobus hedericola</name>
    <dbReference type="NCBI Taxonomy" id="2597822"/>
    <lineage>
        <taxon>Bacteria</taxon>
        <taxon>Pseudomonadati</taxon>
        <taxon>Verrucomicrobiota</taxon>
        <taxon>Opitutia</taxon>
        <taxon>Opitutales</taxon>
        <taxon>Opitutaceae</taxon>
        <taxon>Rariglobus</taxon>
    </lineage>
</organism>
<keyword evidence="5" id="KW-1185">Reference proteome</keyword>
<dbReference type="InterPro" id="IPR019546">
    <property type="entry name" value="TAT_signal_bac_arc"/>
</dbReference>
<protein>
    <submittedName>
        <fullName evidence="4">Twin-arginine translocation signal domain-containing protein</fullName>
    </submittedName>
</protein>
<evidence type="ECO:0000259" key="3">
    <source>
        <dbReference type="Pfam" id="PF00248"/>
    </source>
</evidence>
<dbReference type="InterPro" id="IPR006311">
    <property type="entry name" value="TAT_signal"/>
</dbReference>
<dbReference type="PANTHER" id="PTHR43625:SF77">
    <property type="entry name" value="ALDO-KETO REDUCTASE"/>
    <property type="match status" value="1"/>
</dbReference>
<evidence type="ECO:0000256" key="2">
    <source>
        <dbReference type="SAM" id="MobiDB-lite"/>
    </source>
</evidence>
<evidence type="ECO:0000256" key="1">
    <source>
        <dbReference type="ARBA" id="ARBA00023002"/>
    </source>
</evidence>
<keyword evidence="1" id="KW-0560">Oxidoreductase</keyword>
<feature type="region of interest" description="Disordered" evidence="2">
    <location>
        <begin position="1"/>
        <end position="21"/>
    </location>
</feature>
<evidence type="ECO:0000313" key="5">
    <source>
        <dbReference type="Proteomes" id="UP000315648"/>
    </source>
</evidence>
<dbReference type="GO" id="GO:0016491">
    <property type="term" value="F:oxidoreductase activity"/>
    <property type="evidence" value="ECO:0007669"/>
    <property type="project" value="UniProtKB-KW"/>
</dbReference>
<evidence type="ECO:0000313" key="4">
    <source>
        <dbReference type="EMBL" id="TSJ76857.1"/>
    </source>
</evidence>
<dbReference type="PROSITE" id="PS51318">
    <property type="entry name" value="TAT"/>
    <property type="match status" value="1"/>
</dbReference>
<dbReference type="InterPro" id="IPR050791">
    <property type="entry name" value="Aldo-Keto_reductase"/>
</dbReference>
<comment type="caution">
    <text evidence="4">The sequence shown here is derived from an EMBL/GenBank/DDBJ whole genome shotgun (WGS) entry which is preliminary data.</text>
</comment>
<dbReference type="InterPro" id="IPR036812">
    <property type="entry name" value="NAD(P)_OxRdtase_dom_sf"/>
</dbReference>
<name>A0A556QJR5_9BACT</name>
<dbReference type="CDD" id="cd19078">
    <property type="entry name" value="AKR_AKR13C1_2"/>
    <property type="match status" value="1"/>
</dbReference>
<dbReference type="NCBIfam" id="TIGR01409">
    <property type="entry name" value="TAT_signal_seq"/>
    <property type="match status" value="1"/>
</dbReference>
<gene>
    <name evidence="4" type="ORF">FPL22_12110</name>
</gene>
<feature type="compositionally biased region" description="Polar residues" evidence="2">
    <location>
        <begin position="1"/>
        <end position="10"/>
    </location>
</feature>
<feature type="compositionally biased region" description="Basic and acidic residues" evidence="2">
    <location>
        <begin position="11"/>
        <end position="21"/>
    </location>
</feature>
<feature type="domain" description="NADP-dependent oxidoreductase" evidence="3">
    <location>
        <begin position="72"/>
        <end position="361"/>
    </location>
</feature>
<dbReference type="AlphaFoldDB" id="A0A556QJR5"/>
<reference evidence="4 5" key="1">
    <citation type="submission" date="2019-07" db="EMBL/GenBank/DDBJ databases">
        <title>Description of 53C-WASEF.</title>
        <authorList>
            <person name="Pitt A."/>
            <person name="Hahn M.W."/>
        </authorList>
    </citation>
    <scope>NUCLEOTIDE SEQUENCE [LARGE SCALE GENOMIC DNA]</scope>
    <source>
        <strain evidence="4 5">53C-WASEF</strain>
    </source>
</reference>